<dbReference type="AlphaFoldDB" id="A0A149S9H2"/>
<evidence type="ECO:0000256" key="1">
    <source>
        <dbReference type="SAM" id="MobiDB-lite"/>
    </source>
</evidence>
<gene>
    <name evidence="2" type="ORF">AD934_00215</name>
</gene>
<name>A0A149S9H2_GLUOY</name>
<proteinExistence type="predicted"/>
<feature type="compositionally biased region" description="Polar residues" evidence="1">
    <location>
        <begin position="1"/>
        <end position="11"/>
    </location>
</feature>
<dbReference type="Proteomes" id="UP000075655">
    <property type="component" value="Unassembled WGS sequence"/>
</dbReference>
<evidence type="ECO:0000313" key="2">
    <source>
        <dbReference type="EMBL" id="KXV23387.1"/>
    </source>
</evidence>
<feature type="region of interest" description="Disordered" evidence="1">
    <location>
        <begin position="1"/>
        <end position="24"/>
    </location>
</feature>
<sequence length="60" mass="6895">MTATGAATNRQQNRKKATSSPVHAEMDLFKLLRMRDYLRRAPIPIPKFREHSATEHSMSI</sequence>
<comment type="caution">
    <text evidence="2">The sequence shown here is derived from an EMBL/GenBank/DDBJ whole genome shotgun (WGS) entry which is preliminary data.</text>
</comment>
<reference evidence="2 3" key="1">
    <citation type="submission" date="2015-06" db="EMBL/GenBank/DDBJ databases">
        <title>Improved classification and identification of acetic acid bacteria using matrix-assisted laser desorption/ionization time-of-flight mass spectrometry; Gluconobacter nephelii and Gluconobacter uchimurae are later heterotypic synonyms of Gluconobacter japonicus and Gluconobacter oxydans, respectively.</title>
        <authorList>
            <person name="Li L."/>
            <person name="Cleenwerck I."/>
            <person name="De Vuyst L."/>
            <person name="Vandamme P."/>
        </authorList>
    </citation>
    <scope>NUCLEOTIDE SEQUENCE [LARGE SCALE GENOMIC DNA]</scope>
    <source>
        <strain evidence="2 3">LMG 1676</strain>
    </source>
</reference>
<dbReference type="PATRIC" id="fig|442.8.peg.335"/>
<accession>A0A149S9H2</accession>
<protein>
    <submittedName>
        <fullName evidence="2">Uncharacterized protein</fullName>
    </submittedName>
</protein>
<evidence type="ECO:0000313" key="3">
    <source>
        <dbReference type="Proteomes" id="UP000075655"/>
    </source>
</evidence>
<organism evidence="2 3">
    <name type="scientific">Gluconobacter oxydans</name>
    <name type="common">Gluconobacter suboxydans</name>
    <dbReference type="NCBI Taxonomy" id="442"/>
    <lineage>
        <taxon>Bacteria</taxon>
        <taxon>Pseudomonadati</taxon>
        <taxon>Pseudomonadota</taxon>
        <taxon>Alphaproteobacteria</taxon>
        <taxon>Acetobacterales</taxon>
        <taxon>Acetobacteraceae</taxon>
        <taxon>Gluconobacter</taxon>
    </lineage>
</organism>
<dbReference type="EMBL" id="LHZG01000035">
    <property type="protein sequence ID" value="KXV23387.1"/>
    <property type="molecule type" value="Genomic_DNA"/>
</dbReference>